<evidence type="ECO:0000256" key="1">
    <source>
        <dbReference type="ARBA" id="ARBA00022490"/>
    </source>
</evidence>
<keyword evidence="2 4" id="KW-1005">Bacterial flagellum biogenesis</keyword>
<organism evidence="5 6">
    <name type="scientific">Capillibacterium thermochitinicola</name>
    <dbReference type="NCBI Taxonomy" id="2699427"/>
    <lineage>
        <taxon>Bacteria</taxon>
        <taxon>Bacillati</taxon>
        <taxon>Bacillota</taxon>
        <taxon>Capillibacterium</taxon>
    </lineage>
</organism>
<dbReference type="GO" id="GO:0006417">
    <property type="term" value="P:regulation of translation"/>
    <property type="evidence" value="ECO:0007669"/>
    <property type="project" value="UniProtKB-KW"/>
</dbReference>
<dbReference type="InterPro" id="IPR003775">
    <property type="entry name" value="Flagellar_assembly_factor_FliW"/>
</dbReference>
<keyword evidence="3 4" id="KW-0810">Translation regulation</keyword>
<keyword evidence="1 4" id="KW-0963">Cytoplasm</keyword>
<dbReference type="NCBIfam" id="NF009793">
    <property type="entry name" value="PRK13285.1-1"/>
    <property type="match status" value="1"/>
</dbReference>
<comment type="caution">
    <text evidence="5">The sequence shown here is derived from an EMBL/GenBank/DDBJ whole genome shotgun (WGS) entry which is preliminary data.</text>
</comment>
<dbReference type="HAMAP" id="MF_01185">
    <property type="entry name" value="FliW"/>
    <property type="match status" value="1"/>
</dbReference>
<evidence type="ECO:0000313" key="5">
    <source>
        <dbReference type="EMBL" id="MBA2132320.1"/>
    </source>
</evidence>
<protein>
    <recommendedName>
        <fullName evidence="4">Flagellar assembly factor FliW</fullName>
    </recommendedName>
</protein>
<keyword evidence="6" id="KW-1185">Reference proteome</keyword>
<dbReference type="PANTHER" id="PTHR39190">
    <property type="entry name" value="FLAGELLAR ASSEMBLY FACTOR FLIW"/>
    <property type="match status" value="1"/>
</dbReference>
<comment type="similarity">
    <text evidence="4">Belongs to the FliW family.</text>
</comment>
<keyword evidence="5" id="KW-0282">Flagellum</keyword>
<sequence length="151" mass="16950">MKVKTKFYGEVEVAAEEIIHFPDGLPGFETEKEFVYLREEDAVFGCLQSCHHPETAFIVLSPFKVCPDYDFELDEEKREALAIKKLEEVLVLAIVTIPPGKPEEATVNLYAPIVINTTVKKGMQVILSESGYPLRFNLWKKESATSVAAAK</sequence>
<evidence type="ECO:0000256" key="2">
    <source>
        <dbReference type="ARBA" id="ARBA00022795"/>
    </source>
</evidence>
<dbReference type="GO" id="GO:0044780">
    <property type="term" value="P:bacterial-type flagellum assembly"/>
    <property type="evidence" value="ECO:0007669"/>
    <property type="project" value="UniProtKB-UniRule"/>
</dbReference>
<dbReference type="PANTHER" id="PTHR39190:SF1">
    <property type="entry name" value="FLAGELLAR ASSEMBLY FACTOR FLIW"/>
    <property type="match status" value="1"/>
</dbReference>
<gene>
    <name evidence="4" type="primary">fliW</name>
    <name evidence="5" type="ORF">G5B42_01985</name>
</gene>
<comment type="function">
    <text evidence="4">Acts as an anti-CsrA protein, binds CsrA and prevents it from repressing translation of its target genes, one of which is flagellin. Binds to flagellin and participates in the assembly of the flagellum.</text>
</comment>
<comment type="subunit">
    <text evidence="4">Interacts with translational regulator CsrA and flagellin(s).</text>
</comment>
<evidence type="ECO:0000313" key="6">
    <source>
        <dbReference type="Proteomes" id="UP000657177"/>
    </source>
</evidence>
<keyword evidence="5" id="KW-0969">Cilium</keyword>
<keyword evidence="4" id="KW-0143">Chaperone</keyword>
<name>A0A8J6LHL3_9FIRM</name>
<dbReference type="RefSeq" id="WP_181338773.1">
    <property type="nucleotide sequence ID" value="NZ_JAAKDE010000003.1"/>
</dbReference>
<dbReference type="Proteomes" id="UP000657177">
    <property type="component" value="Unassembled WGS sequence"/>
</dbReference>
<dbReference type="GO" id="GO:0005737">
    <property type="term" value="C:cytoplasm"/>
    <property type="evidence" value="ECO:0007669"/>
    <property type="project" value="UniProtKB-SubCell"/>
</dbReference>
<keyword evidence="5" id="KW-0966">Cell projection</keyword>
<accession>A0A8J6LHL3</accession>
<proteinExistence type="inferred from homology"/>
<reference evidence="5" key="1">
    <citation type="submission" date="2020-06" db="EMBL/GenBank/DDBJ databases">
        <title>Novel chitinolytic bacterium.</title>
        <authorList>
            <person name="Ungkulpasvich U."/>
            <person name="Kosugi A."/>
            <person name="Uke A."/>
        </authorList>
    </citation>
    <scope>NUCLEOTIDE SEQUENCE</scope>
    <source>
        <strain evidence="5">UUS1-1</strain>
    </source>
</reference>
<evidence type="ECO:0000256" key="4">
    <source>
        <dbReference type="HAMAP-Rule" id="MF_01185"/>
    </source>
</evidence>
<dbReference type="EMBL" id="JAAKDE010000003">
    <property type="protein sequence ID" value="MBA2132320.1"/>
    <property type="molecule type" value="Genomic_DNA"/>
</dbReference>
<dbReference type="Gene3D" id="2.30.290.10">
    <property type="entry name" value="BH3618-like"/>
    <property type="match status" value="1"/>
</dbReference>
<evidence type="ECO:0000256" key="3">
    <source>
        <dbReference type="ARBA" id="ARBA00022845"/>
    </source>
</evidence>
<comment type="subcellular location">
    <subcellularLocation>
        <location evidence="4">Cytoplasm</location>
    </subcellularLocation>
</comment>
<dbReference type="Pfam" id="PF02623">
    <property type="entry name" value="FliW"/>
    <property type="match status" value="1"/>
</dbReference>
<dbReference type="SUPFAM" id="SSF141457">
    <property type="entry name" value="BH3618-like"/>
    <property type="match status" value="1"/>
</dbReference>
<dbReference type="AlphaFoldDB" id="A0A8J6LHL3"/>
<dbReference type="InterPro" id="IPR024046">
    <property type="entry name" value="Flagellar_assmbl_FliW_dom_sf"/>
</dbReference>